<dbReference type="InterPro" id="IPR000300">
    <property type="entry name" value="IPPc"/>
</dbReference>
<dbReference type="InterPro" id="IPR036691">
    <property type="entry name" value="Endo/exonu/phosph_ase_sf"/>
</dbReference>
<dbReference type="GO" id="GO:0046856">
    <property type="term" value="P:phosphatidylinositol dephosphorylation"/>
    <property type="evidence" value="ECO:0007669"/>
    <property type="project" value="InterPro"/>
</dbReference>
<dbReference type="SMART" id="SM00128">
    <property type="entry name" value="IPPc"/>
    <property type="match status" value="1"/>
</dbReference>
<dbReference type="STRING" id="282301.A0A267G176"/>
<dbReference type="InterPro" id="IPR039737">
    <property type="entry name" value="INPP5A"/>
</dbReference>
<dbReference type="EMBL" id="NIVC01000618">
    <property type="protein sequence ID" value="PAA79753.1"/>
    <property type="molecule type" value="Genomic_DNA"/>
</dbReference>
<comment type="similarity">
    <text evidence="3">Belongs to the inositol 1,4,5-trisphosphate 5-phosphatase type I family.</text>
</comment>
<feature type="domain" description="Inositol polyphosphate-related phosphatase" evidence="4">
    <location>
        <begin position="4"/>
        <end position="422"/>
    </location>
</feature>
<name>A0A267G176_9PLAT</name>
<dbReference type="Proteomes" id="UP000215902">
    <property type="component" value="Unassembled WGS sequence"/>
</dbReference>
<evidence type="ECO:0000256" key="1">
    <source>
        <dbReference type="ARBA" id="ARBA00012997"/>
    </source>
</evidence>
<dbReference type="GO" id="GO:0004445">
    <property type="term" value="F:inositol-polyphosphate 5-phosphatase activity"/>
    <property type="evidence" value="ECO:0007669"/>
    <property type="project" value="UniProtKB-EC"/>
</dbReference>
<evidence type="ECO:0000313" key="5">
    <source>
        <dbReference type="EMBL" id="PAA79753.1"/>
    </source>
</evidence>
<keyword evidence="6" id="KW-1185">Reference proteome</keyword>
<sequence>MDRDNLKTLLITANVGSLFDHKHLLQPWLKNLFQAISDKDPDFIAVHCQEIGGKNFTKSMPNVDSWISELMTSEALKLYDKARIFLDRDYEAHDTFTALGSLYFVHARVPDVALWDFNKSRFVQLRDRFEHRGPIEAVGEVEKRKFPLKFFPNQVLSRKGYMRTRWRAGVATFDLVNVHLFHDASNLDGLSQTPSVYARHRRDALMWILDQLRSGPPVKDEFAIAASSGSGVKGVEDGGESFSAERLPVPTFVFGDFNFRLNLEAYVKTVTQKCRRTEQRDKDGHLSIEYYRGDDRVLTVGKKQFHSCTHSREFFENKHNWLGQLDFEPSSFDSSLFEFPVTFPPTYPFSEGASERDATEYMATRLPAWCDRVLCSSSARSAILCPPEDPTQYGVLGLQDCMGDHKPVYLYTLLCYGASAADSHCLMENADFPPPALLSRLLEQPGVQVKMSERNGAIYTHVRRDGATICIFKETAV</sequence>
<evidence type="ECO:0000256" key="3">
    <source>
        <dbReference type="ARBA" id="ARBA00023599"/>
    </source>
</evidence>
<dbReference type="AlphaFoldDB" id="A0A267G176"/>
<evidence type="ECO:0000313" key="6">
    <source>
        <dbReference type="Proteomes" id="UP000215902"/>
    </source>
</evidence>
<dbReference type="Pfam" id="PF22669">
    <property type="entry name" value="Exo_endo_phos2"/>
    <property type="match status" value="1"/>
</dbReference>
<dbReference type="Gene3D" id="3.60.10.10">
    <property type="entry name" value="Endonuclease/exonuclease/phosphatase"/>
    <property type="match status" value="1"/>
</dbReference>
<evidence type="ECO:0000259" key="4">
    <source>
        <dbReference type="SMART" id="SM00128"/>
    </source>
</evidence>
<keyword evidence="2" id="KW-0378">Hydrolase</keyword>
<accession>A0A267G176</accession>
<evidence type="ECO:0000256" key="2">
    <source>
        <dbReference type="ARBA" id="ARBA00022801"/>
    </source>
</evidence>
<dbReference type="OrthoDB" id="5780965at2759"/>
<gene>
    <name evidence="5" type="ORF">BOX15_Mlig029824g2</name>
</gene>
<comment type="caution">
    <text evidence="5">The sequence shown here is derived from an EMBL/GenBank/DDBJ whole genome shotgun (WGS) entry which is preliminary data.</text>
</comment>
<protein>
    <recommendedName>
        <fullName evidence="1">inositol-polyphosphate 5-phosphatase</fullName>
        <ecNumber evidence="1">3.1.3.56</ecNumber>
    </recommendedName>
</protein>
<proteinExistence type="inferred from homology"/>
<organism evidence="5 6">
    <name type="scientific">Macrostomum lignano</name>
    <dbReference type="NCBI Taxonomy" id="282301"/>
    <lineage>
        <taxon>Eukaryota</taxon>
        <taxon>Metazoa</taxon>
        <taxon>Spiralia</taxon>
        <taxon>Lophotrochozoa</taxon>
        <taxon>Platyhelminthes</taxon>
        <taxon>Rhabditophora</taxon>
        <taxon>Macrostomorpha</taxon>
        <taxon>Macrostomida</taxon>
        <taxon>Macrostomidae</taxon>
        <taxon>Macrostomum</taxon>
    </lineage>
</organism>
<dbReference type="SUPFAM" id="SSF56219">
    <property type="entry name" value="DNase I-like"/>
    <property type="match status" value="1"/>
</dbReference>
<reference evidence="5 6" key="1">
    <citation type="submission" date="2017-06" db="EMBL/GenBank/DDBJ databases">
        <title>A platform for efficient transgenesis in Macrostomum lignano, a flatworm model organism for stem cell research.</title>
        <authorList>
            <person name="Berezikov E."/>
        </authorList>
    </citation>
    <scope>NUCLEOTIDE SEQUENCE [LARGE SCALE GENOMIC DNA]</scope>
    <source>
        <strain evidence="5">DV1</strain>
        <tissue evidence="5">Whole organism</tissue>
    </source>
</reference>
<dbReference type="EC" id="3.1.3.56" evidence="1"/>
<dbReference type="PANTHER" id="PTHR12997:SF2">
    <property type="entry name" value="INOSITOL POLYPHOSPHATE-5-PHOSPHATASE A"/>
    <property type="match status" value="1"/>
</dbReference>
<dbReference type="PANTHER" id="PTHR12997">
    <property type="entry name" value="TYPE I INOSITOL-1,4,5-TRISPHOSPHATE 5-PHOSPHATASE"/>
    <property type="match status" value="1"/>
</dbReference>